<dbReference type="PANTHER" id="PTHR31902">
    <property type="entry name" value="ACTIN PATCHES DISTAL PROTEIN 1"/>
    <property type="match status" value="1"/>
</dbReference>
<keyword evidence="2" id="KW-1185">Reference proteome</keyword>
<dbReference type="EMBL" id="JBBWWR010000020">
    <property type="protein sequence ID" value="KAK8939312.1"/>
    <property type="molecule type" value="Genomic_DNA"/>
</dbReference>
<reference evidence="1 2" key="1">
    <citation type="journal article" date="2022" name="Nat. Plants">
        <title>Genomes of leafy and leafless Platanthera orchids illuminate the evolution of mycoheterotrophy.</title>
        <authorList>
            <person name="Li M.H."/>
            <person name="Liu K.W."/>
            <person name="Li Z."/>
            <person name="Lu H.C."/>
            <person name="Ye Q.L."/>
            <person name="Zhang D."/>
            <person name="Wang J.Y."/>
            <person name="Li Y.F."/>
            <person name="Zhong Z.M."/>
            <person name="Liu X."/>
            <person name="Yu X."/>
            <person name="Liu D.K."/>
            <person name="Tu X.D."/>
            <person name="Liu B."/>
            <person name="Hao Y."/>
            <person name="Liao X.Y."/>
            <person name="Jiang Y.T."/>
            <person name="Sun W.H."/>
            <person name="Chen J."/>
            <person name="Chen Y.Q."/>
            <person name="Ai Y."/>
            <person name="Zhai J.W."/>
            <person name="Wu S.S."/>
            <person name="Zhou Z."/>
            <person name="Hsiao Y.Y."/>
            <person name="Wu W.L."/>
            <person name="Chen Y.Y."/>
            <person name="Lin Y.F."/>
            <person name="Hsu J.L."/>
            <person name="Li C.Y."/>
            <person name="Wang Z.W."/>
            <person name="Zhao X."/>
            <person name="Zhong W.Y."/>
            <person name="Ma X.K."/>
            <person name="Ma L."/>
            <person name="Huang J."/>
            <person name="Chen G.Z."/>
            <person name="Huang M.Z."/>
            <person name="Huang L."/>
            <person name="Peng D.H."/>
            <person name="Luo Y.B."/>
            <person name="Zou S.Q."/>
            <person name="Chen S.P."/>
            <person name="Lan S."/>
            <person name="Tsai W.C."/>
            <person name="Van de Peer Y."/>
            <person name="Liu Z.J."/>
        </authorList>
    </citation>
    <scope>NUCLEOTIDE SEQUENCE [LARGE SCALE GENOMIC DNA]</scope>
    <source>
        <strain evidence="1">Lor288</strain>
    </source>
</reference>
<sequence length="83" mass="9924">MNVRKEFRLWGSVELWGKRGWSGGEWADRKWKGYQQGCQIYWRFVEGEWYGYVGPDDVPALLEQHIGKGEIIDHLWSYVGRYI</sequence>
<dbReference type="Proteomes" id="UP001412067">
    <property type="component" value="Unassembled WGS sequence"/>
</dbReference>
<proteinExistence type="predicted"/>
<organism evidence="1 2">
    <name type="scientific">Platanthera guangdongensis</name>
    <dbReference type="NCBI Taxonomy" id="2320717"/>
    <lineage>
        <taxon>Eukaryota</taxon>
        <taxon>Viridiplantae</taxon>
        <taxon>Streptophyta</taxon>
        <taxon>Embryophyta</taxon>
        <taxon>Tracheophyta</taxon>
        <taxon>Spermatophyta</taxon>
        <taxon>Magnoliopsida</taxon>
        <taxon>Liliopsida</taxon>
        <taxon>Asparagales</taxon>
        <taxon>Orchidaceae</taxon>
        <taxon>Orchidoideae</taxon>
        <taxon>Orchideae</taxon>
        <taxon>Orchidinae</taxon>
        <taxon>Platanthera</taxon>
    </lineage>
</organism>
<dbReference type="InterPro" id="IPR009737">
    <property type="entry name" value="Aim32/Apd1-like"/>
</dbReference>
<name>A0ABR2LFT6_9ASPA</name>
<dbReference type="InterPro" id="IPR036249">
    <property type="entry name" value="Thioredoxin-like_sf"/>
</dbReference>
<evidence type="ECO:0000313" key="2">
    <source>
        <dbReference type="Proteomes" id="UP001412067"/>
    </source>
</evidence>
<dbReference type="PANTHER" id="PTHR31902:SF14">
    <property type="entry name" value="ACTIN PATCHES DISTAL PROTEIN 1"/>
    <property type="match status" value="1"/>
</dbReference>
<protein>
    <submittedName>
        <fullName evidence="1">Uncharacterized protein</fullName>
    </submittedName>
</protein>
<comment type="caution">
    <text evidence="1">The sequence shown here is derived from an EMBL/GenBank/DDBJ whole genome shotgun (WGS) entry which is preliminary data.</text>
</comment>
<gene>
    <name evidence="1" type="ORF">KSP40_PGU004605</name>
</gene>
<dbReference type="Gene3D" id="3.40.30.10">
    <property type="entry name" value="Glutaredoxin"/>
    <property type="match status" value="1"/>
</dbReference>
<accession>A0ABR2LFT6</accession>
<dbReference type="SUPFAM" id="SSF52833">
    <property type="entry name" value="Thioredoxin-like"/>
    <property type="match status" value="1"/>
</dbReference>
<evidence type="ECO:0000313" key="1">
    <source>
        <dbReference type="EMBL" id="KAK8939312.1"/>
    </source>
</evidence>